<accession>A0A179FRM1</accession>
<evidence type="ECO:0000313" key="1">
    <source>
        <dbReference type="EMBL" id="OAQ67669.1"/>
    </source>
</evidence>
<dbReference type="GO" id="GO:0008483">
    <property type="term" value="F:transaminase activity"/>
    <property type="evidence" value="ECO:0007669"/>
    <property type="project" value="UniProtKB-KW"/>
</dbReference>
<dbReference type="InterPro" id="IPR043131">
    <property type="entry name" value="BCAT-like_N"/>
</dbReference>
<dbReference type="AlphaFoldDB" id="A0A179FRM1"/>
<dbReference type="STRING" id="1380566.A0A179FRM1"/>
<dbReference type="Gene3D" id="3.20.10.10">
    <property type="entry name" value="D-amino Acid Aminotransferase, subunit A, domain 2"/>
    <property type="match status" value="1"/>
</dbReference>
<dbReference type="KEGG" id="pchm:VFPPC_04029"/>
<dbReference type="GeneID" id="28847439"/>
<proteinExistence type="predicted"/>
<reference evidence="1 2" key="1">
    <citation type="journal article" date="2016" name="PLoS Pathog.">
        <title>Biosynthesis of antibiotic leucinostatins in bio-control fungus Purpureocillium lilacinum and their inhibition on phytophthora revealed by genome mining.</title>
        <authorList>
            <person name="Wang G."/>
            <person name="Liu Z."/>
            <person name="Lin R."/>
            <person name="Li E."/>
            <person name="Mao Z."/>
            <person name="Ling J."/>
            <person name="Yang Y."/>
            <person name="Yin W.B."/>
            <person name="Xie B."/>
        </authorList>
    </citation>
    <scope>NUCLEOTIDE SEQUENCE [LARGE SCALE GENOMIC DNA]</scope>
    <source>
        <strain evidence="1">170</strain>
    </source>
</reference>
<keyword evidence="1" id="KW-0032">Aminotransferase</keyword>
<evidence type="ECO:0000313" key="2">
    <source>
        <dbReference type="Proteomes" id="UP000078397"/>
    </source>
</evidence>
<dbReference type="InterPro" id="IPR036038">
    <property type="entry name" value="Aminotransferase-like"/>
</dbReference>
<dbReference type="Gene3D" id="3.30.470.10">
    <property type="match status" value="1"/>
</dbReference>
<dbReference type="Pfam" id="PF01063">
    <property type="entry name" value="Aminotran_4"/>
    <property type="match status" value="1"/>
</dbReference>
<name>A0A179FRM1_METCM</name>
<dbReference type="OrthoDB" id="5288718at2759"/>
<dbReference type="InterPro" id="IPR001544">
    <property type="entry name" value="Aminotrans_IV"/>
</dbReference>
<organism evidence="1 2">
    <name type="scientific">Pochonia chlamydosporia 170</name>
    <dbReference type="NCBI Taxonomy" id="1380566"/>
    <lineage>
        <taxon>Eukaryota</taxon>
        <taxon>Fungi</taxon>
        <taxon>Dikarya</taxon>
        <taxon>Ascomycota</taxon>
        <taxon>Pezizomycotina</taxon>
        <taxon>Sordariomycetes</taxon>
        <taxon>Hypocreomycetidae</taxon>
        <taxon>Hypocreales</taxon>
        <taxon>Clavicipitaceae</taxon>
        <taxon>Pochonia</taxon>
    </lineage>
</organism>
<dbReference type="RefSeq" id="XP_018144519.1">
    <property type="nucleotide sequence ID" value="XM_018283445.1"/>
</dbReference>
<dbReference type="InterPro" id="IPR043132">
    <property type="entry name" value="BCAT-like_C"/>
</dbReference>
<keyword evidence="1" id="KW-0808">Transferase</keyword>
<dbReference type="SUPFAM" id="SSF56752">
    <property type="entry name" value="D-aminoacid aminotransferase-like PLP-dependent enzymes"/>
    <property type="match status" value="1"/>
</dbReference>
<dbReference type="EMBL" id="LSBJ02000003">
    <property type="protein sequence ID" value="OAQ67669.1"/>
    <property type="molecule type" value="Genomic_DNA"/>
</dbReference>
<gene>
    <name evidence="1" type="ORF">VFPPC_04029</name>
</gene>
<keyword evidence="2" id="KW-1185">Reference proteome</keyword>
<protein>
    <submittedName>
        <fullName evidence="1">Aminotransferase class IV domain-containing protein</fullName>
    </submittedName>
</protein>
<dbReference type="Proteomes" id="UP000078397">
    <property type="component" value="Unassembled WGS sequence"/>
</dbReference>
<comment type="caution">
    <text evidence="1">The sequence shown here is derived from an EMBL/GenBank/DDBJ whole genome shotgun (WGS) entry which is preliminary data.</text>
</comment>
<sequence length="271" mass="30542">MSANLPSDFFIFTSIRFEPNLTEDDVNLPYYLLPFHLLRLRDAAAEFQLVHVQQLLQDDEAGIQLLKTAVDDAVTDRTQSWRVNVKIHPDCKISTMTTQLKPLSHEIVKLPSGRTADDLVQFLQGEREARNLPIWDVLVDTVATPRSRFTGHKTSVRGMYNEARDRAGLVSYEEPRETLLWNEEGQVTEGSITTVYVWRGRNGTENGYLATPPLSTGCNASSTRRYALSKGLCVEEAVDVSELAEGEEVWLSHASDGFFPGKIRRSRVSKE</sequence>